<gene>
    <name evidence="3" type="ORF">MEUPH1_LOCUS29930</name>
</gene>
<dbReference type="PANTHER" id="PTHR34153:SF2">
    <property type="entry name" value="SI:CH211-262H13.3-RELATED"/>
    <property type="match status" value="1"/>
</dbReference>
<accession>A0AAV0Y9J4</accession>
<feature type="compositionally biased region" description="Polar residues" evidence="1">
    <location>
        <begin position="223"/>
        <end position="240"/>
    </location>
</feature>
<organism evidence="3 4">
    <name type="scientific">Macrosiphum euphorbiae</name>
    <name type="common">potato aphid</name>
    <dbReference type="NCBI Taxonomy" id="13131"/>
    <lineage>
        <taxon>Eukaryota</taxon>
        <taxon>Metazoa</taxon>
        <taxon>Ecdysozoa</taxon>
        <taxon>Arthropoda</taxon>
        <taxon>Hexapoda</taxon>
        <taxon>Insecta</taxon>
        <taxon>Pterygota</taxon>
        <taxon>Neoptera</taxon>
        <taxon>Paraneoptera</taxon>
        <taxon>Hemiptera</taxon>
        <taxon>Sternorrhyncha</taxon>
        <taxon>Aphidomorpha</taxon>
        <taxon>Aphidoidea</taxon>
        <taxon>Aphididae</taxon>
        <taxon>Macrosiphini</taxon>
        <taxon>Macrosiphum</taxon>
    </lineage>
</organism>
<evidence type="ECO:0000256" key="1">
    <source>
        <dbReference type="SAM" id="MobiDB-lite"/>
    </source>
</evidence>
<dbReference type="Proteomes" id="UP001160148">
    <property type="component" value="Unassembled WGS sequence"/>
</dbReference>
<dbReference type="InterPro" id="IPR032071">
    <property type="entry name" value="DUF4806"/>
</dbReference>
<evidence type="ECO:0000313" key="4">
    <source>
        <dbReference type="Proteomes" id="UP001160148"/>
    </source>
</evidence>
<protein>
    <recommendedName>
        <fullName evidence="2">DUF4806 domain-containing protein</fullName>
    </recommendedName>
</protein>
<keyword evidence="4" id="KW-1185">Reference proteome</keyword>
<feature type="compositionally biased region" description="Basic and acidic residues" evidence="1">
    <location>
        <begin position="120"/>
        <end position="139"/>
    </location>
</feature>
<sequence length="436" mass="50630">MWIVVLFEDDSTLAAVPAFWYKDGFCAWPNSKISKNIEKRCAPNEIEFSSYKAKILYEHVGNYLEARTLAQENSEASSCDNLYEDMRLKKKKNSRFVSSKNQTRLLSPPLIDSEDSENNDSEKDVDKNYKPFPDDDFTREISSSSTKNKKFKVFHKTGSFTAHDQSSTSKLSQHQTTPTYYVNHSPESSRSYQSTPKAQLTEPFQNKDKRHQASNFEYDHNSPESSRSYQSTPKTQLTESFKNKDKRHQASNFEYDNDQGFKKFISRSMTNMKYEIESVNKRLDSFYSLLETINDKLNSNNAFSNLDNVFDNYENDIICIDNNDDLEKLEDKLTNDRQYKAYVIVLLTRLMGDSLSESVRKIMQKLFTDNFLANYSFIGFKGKKTFSNLQHCTVIIDAILKMKKFKDVSIKEIEKPIKSWMAQAPSRIKKNAEKIV</sequence>
<feature type="domain" description="DUF4806" evidence="2">
    <location>
        <begin position="320"/>
        <end position="393"/>
    </location>
</feature>
<proteinExistence type="predicted"/>
<evidence type="ECO:0000259" key="2">
    <source>
        <dbReference type="Pfam" id="PF16064"/>
    </source>
</evidence>
<feature type="compositionally biased region" description="Polar residues" evidence="1">
    <location>
        <begin position="162"/>
        <end position="204"/>
    </location>
</feature>
<comment type="caution">
    <text evidence="3">The sequence shown here is derived from an EMBL/GenBank/DDBJ whole genome shotgun (WGS) entry which is preliminary data.</text>
</comment>
<reference evidence="3 4" key="1">
    <citation type="submission" date="2023-01" db="EMBL/GenBank/DDBJ databases">
        <authorList>
            <person name="Whitehead M."/>
        </authorList>
    </citation>
    <scope>NUCLEOTIDE SEQUENCE [LARGE SCALE GENOMIC DNA]</scope>
</reference>
<dbReference type="Pfam" id="PF16064">
    <property type="entry name" value="DUF4806"/>
    <property type="match status" value="1"/>
</dbReference>
<dbReference type="AlphaFoldDB" id="A0AAV0Y9J4"/>
<feature type="region of interest" description="Disordered" evidence="1">
    <location>
        <begin position="162"/>
        <end position="253"/>
    </location>
</feature>
<name>A0AAV0Y9J4_9HEMI</name>
<evidence type="ECO:0000313" key="3">
    <source>
        <dbReference type="EMBL" id="CAI6376578.1"/>
    </source>
</evidence>
<dbReference type="EMBL" id="CARXXK010001514">
    <property type="protein sequence ID" value="CAI6376578.1"/>
    <property type="molecule type" value="Genomic_DNA"/>
</dbReference>
<feature type="region of interest" description="Disordered" evidence="1">
    <location>
        <begin position="107"/>
        <end position="143"/>
    </location>
</feature>
<dbReference type="PANTHER" id="PTHR34153">
    <property type="entry name" value="SI:CH211-262H13.3-RELATED-RELATED"/>
    <property type="match status" value="1"/>
</dbReference>